<dbReference type="InterPro" id="IPR036736">
    <property type="entry name" value="ACP-like_sf"/>
</dbReference>
<dbReference type="InterPro" id="IPR009081">
    <property type="entry name" value="PP-bd_ACP"/>
</dbReference>
<reference evidence="2 3" key="1">
    <citation type="submission" date="2012-01" db="EMBL/GenBank/DDBJ databases">
        <title>Improved High-Quality Draft sequence of Saccharomonospora xinjiangensis XJ-54.</title>
        <authorList>
            <consortium name="US DOE Joint Genome Institute"/>
            <person name="Lucas S."/>
            <person name="Han J."/>
            <person name="Lapidus A."/>
            <person name="Cheng J.-F."/>
            <person name="Goodwin L."/>
            <person name="Pitluck S."/>
            <person name="Peters L."/>
            <person name="Mikhailova N."/>
            <person name="Teshima H."/>
            <person name="Detter J.C."/>
            <person name="Han C."/>
            <person name="Tapia R."/>
            <person name="Land M."/>
            <person name="Hauser L."/>
            <person name="Kyrpides N."/>
            <person name="Ivanova N."/>
            <person name="Pagani I."/>
            <person name="Brambilla E.-M."/>
            <person name="Klenk H.-P."/>
            <person name="Woyke T."/>
        </authorList>
    </citation>
    <scope>NUCLEOTIDE SEQUENCE [LARGE SCALE GENOMIC DNA]</scope>
    <source>
        <strain evidence="2 3">XJ-54</strain>
    </source>
</reference>
<name>I0UY20_9PSEU</name>
<dbReference type="Gene3D" id="1.10.1200.10">
    <property type="entry name" value="ACP-like"/>
    <property type="match status" value="1"/>
</dbReference>
<dbReference type="Proteomes" id="UP000004691">
    <property type="component" value="Unassembled WGS sequence"/>
</dbReference>
<dbReference type="EMBL" id="JH636049">
    <property type="protein sequence ID" value="EID52773.1"/>
    <property type="molecule type" value="Genomic_DNA"/>
</dbReference>
<dbReference type="Pfam" id="PF00550">
    <property type="entry name" value="PP-binding"/>
    <property type="match status" value="1"/>
</dbReference>
<dbReference type="eggNOG" id="COG0236">
    <property type="taxonomic scope" value="Bacteria"/>
</dbReference>
<protein>
    <submittedName>
        <fullName evidence="2">Phosphopantetheine-containing protein</fullName>
    </submittedName>
</protein>
<organism evidence="2 3">
    <name type="scientific">Saccharomonospora xinjiangensis XJ-54</name>
    <dbReference type="NCBI Taxonomy" id="882086"/>
    <lineage>
        <taxon>Bacteria</taxon>
        <taxon>Bacillati</taxon>
        <taxon>Actinomycetota</taxon>
        <taxon>Actinomycetes</taxon>
        <taxon>Pseudonocardiales</taxon>
        <taxon>Pseudonocardiaceae</taxon>
        <taxon>Saccharomonospora</taxon>
    </lineage>
</organism>
<evidence type="ECO:0000313" key="3">
    <source>
        <dbReference type="Proteomes" id="UP000004691"/>
    </source>
</evidence>
<sequence length="94" mass="10346">MSTTPPTPPTPPAPLSPDQAREAVRAALLGIVPDAELDDLRPDENLRQALELDSLDFLTFVRRLAGDTGRDITEDDYLRLETFDSCVEFLTSSS</sequence>
<evidence type="ECO:0000313" key="2">
    <source>
        <dbReference type="EMBL" id="EID52773.1"/>
    </source>
</evidence>
<gene>
    <name evidence="2" type="ORF">SacxiDRAFT_0497</name>
</gene>
<keyword evidence="3" id="KW-1185">Reference proteome</keyword>
<accession>I0UY20</accession>
<proteinExistence type="predicted"/>
<dbReference type="RefSeq" id="WP_006236876.1">
    <property type="nucleotide sequence ID" value="NZ_JH636049.1"/>
</dbReference>
<dbReference type="HOGENOM" id="CLU_108696_21_0_11"/>
<evidence type="ECO:0000259" key="1">
    <source>
        <dbReference type="Pfam" id="PF00550"/>
    </source>
</evidence>
<feature type="domain" description="Carrier" evidence="1">
    <location>
        <begin position="29"/>
        <end position="89"/>
    </location>
</feature>
<dbReference type="STRING" id="882086.SacxiDRAFT_0497"/>
<dbReference type="AlphaFoldDB" id="I0UY20"/>
<dbReference type="SUPFAM" id="SSF47336">
    <property type="entry name" value="ACP-like"/>
    <property type="match status" value="1"/>
</dbReference>
<dbReference type="OrthoDB" id="9810922at2"/>